<organism evidence="9 10">
    <name type="scientific">Penicillium chermesinum</name>
    <dbReference type="NCBI Taxonomy" id="63820"/>
    <lineage>
        <taxon>Eukaryota</taxon>
        <taxon>Fungi</taxon>
        <taxon>Dikarya</taxon>
        <taxon>Ascomycota</taxon>
        <taxon>Pezizomycotina</taxon>
        <taxon>Eurotiomycetes</taxon>
        <taxon>Eurotiomycetidae</taxon>
        <taxon>Eurotiales</taxon>
        <taxon>Aspergillaceae</taxon>
        <taxon>Penicillium</taxon>
    </lineage>
</organism>
<reference evidence="9" key="1">
    <citation type="submission" date="2022-11" db="EMBL/GenBank/DDBJ databases">
        <authorList>
            <person name="Petersen C."/>
        </authorList>
    </citation>
    <scope>NUCLEOTIDE SEQUENCE</scope>
    <source>
        <strain evidence="9">IBT 19713</strain>
    </source>
</reference>
<dbReference type="GO" id="GO:0005737">
    <property type="term" value="C:cytoplasm"/>
    <property type="evidence" value="ECO:0007669"/>
    <property type="project" value="UniProtKB-SubCell"/>
</dbReference>
<evidence type="ECO:0000256" key="7">
    <source>
        <dbReference type="ARBA" id="ARBA00023242"/>
    </source>
</evidence>
<keyword evidence="5" id="KW-0963">Cytoplasm</keyword>
<dbReference type="Proteomes" id="UP001150941">
    <property type="component" value="Unassembled WGS sequence"/>
</dbReference>
<dbReference type="GeneID" id="83202336"/>
<comment type="caution">
    <text evidence="9">The sequence shown here is derived from an EMBL/GenBank/DDBJ whole genome shotgun (WGS) entry which is preliminary data.</text>
</comment>
<dbReference type="InterPro" id="IPR000717">
    <property type="entry name" value="PCI_dom"/>
</dbReference>
<evidence type="ECO:0000256" key="6">
    <source>
        <dbReference type="ARBA" id="ARBA00022790"/>
    </source>
</evidence>
<gene>
    <name evidence="9" type="ORF">N7468_005737</name>
</gene>
<evidence type="ECO:0000256" key="5">
    <source>
        <dbReference type="ARBA" id="ARBA00022490"/>
    </source>
</evidence>
<dbReference type="InterPro" id="IPR055089">
    <property type="entry name" value="COP9_N"/>
</dbReference>
<evidence type="ECO:0000259" key="8">
    <source>
        <dbReference type="PROSITE" id="PS50250"/>
    </source>
</evidence>
<protein>
    <recommendedName>
        <fullName evidence="4">COP9 signalosome complex subunit 3</fullName>
    </recommendedName>
</protein>
<sequence length="497" mass="55479">MASLNEIVVASTEFGNVVHPSAEAYDRQIRQHLSFLRRALSNQDLNSVLNDESVFDKLDPSKDSITYLLILRHQIKAAQEKAGKSTPAKLLPIGGLWRRMAYYLENFEPVQTRYVGQEWRQVVEVFAQTAEEFSQPILATQVIRDAILRLDPSSAVFTSTHLLFARLCLRAKTYSCALPVLKRPICHIPAALNGSNLRSAPLLCDDHQSSLAFLGEKSGFSSKLSHKEFLEYFLYGGMIFMAVKDWRNASHFLATVVSMPSVGVISKIMLEAYKKWILVGLLETGKLNTLPSITPSHASKTYHTLAKQYVQLAEAYERGDSRKFQERFDSGEERWKQDNNTGLVLQVSESLTAHFLKRIKKTFASLTISQLLEQDTPLPKDPAAAESIIASLITAGDLKATLVHSSNHSGDTMLRFSAGSNSSRLSHELDVQAQLKKEKLMLEVLMNRIDESKHNLALSDELVDHLRKGQSWTGAGENGADKDDGADIEEDIMVDFA</sequence>
<dbReference type="InterPro" id="IPR050756">
    <property type="entry name" value="CSN3"/>
</dbReference>
<comment type="subcellular location">
    <subcellularLocation>
        <location evidence="2">Cytoplasm</location>
    </subcellularLocation>
    <subcellularLocation>
        <location evidence="1">Nucleus</location>
    </subcellularLocation>
</comment>
<evidence type="ECO:0000256" key="3">
    <source>
        <dbReference type="ARBA" id="ARBA00007084"/>
    </source>
</evidence>
<keyword evidence="6" id="KW-0736">Signalosome</keyword>
<keyword evidence="10" id="KW-1185">Reference proteome</keyword>
<reference evidence="9" key="2">
    <citation type="journal article" date="2023" name="IMA Fungus">
        <title>Comparative genomic study of the Penicillium genus elucidates a diverse pangenome and 15 lateral gene transfer events.</title>
        <authorList>
            <person name="Petersen C."/>
            <person name="Sorensen T."/>
            <person name="Nielsen M.R."/>
            <person name="Sondergaard T.E."/>
            <person name="Sorensen J.L."/>
            <person name="Fitzpatrick D.A."/>
            <person name="Frisvad J.C."/>
            <person name="Nielsen K.L."/>
        </authorList>
    </citation>
    <scope>NUCLEOTIDE SEQUENCE</scope>
    <source>
        <strain evidence="9">IBT 19713</strain>
    </source>
</reference>
<proteinExistence type="inferred from homology"/>
<evidence type="ECO:0000256" key="1">
    <source>
        <dbReference type="ARBA" id="ARBA00004123"/>
    </source>
</evidence>
<keyword evidence="7" id="KW-0539">Nucleus</keyword>
<dbReference type="Pfam" id="PF22788">
    <property type="entry name" value="COP9_hel_rpt"/>
    <property type="match status" value="1"/>
</dbReference>
<comment type="similarity">
    <text evidence="3">Belongs to the CSN3 family.</text>
</comment>
<dbReference type="OrthoDB" id="29061at2759"/>
<name>A0A9W9P043_9EURO</name>
<dbReference type="GO" id="GO:0006511">
    <property type="term" value="P:ubiquitin-dependent protein catabolic process"/>
    <property type="evidence" value="ECO:0007669"/>
    <property type="project" value="TreeGrafter"/>
</dbReference>
<dbReference type="EMBL" id="JAPQKS010000004">
    <property type="protein sequence ID" value="KAJ5232781.1"/>
    <property type="molecule type" value="Genomic_DNA"/>
</dbReference>
<evidence type="ECO:0000256" key="2">
    <source>
        <dbReference type="ARBA" id="ARBA00004496"/>
    </source>
</evidence>
<evidence type="ECO:0000313" key="10">
    <source>
        <dbReference type="Proteomes" id="UP001150941"/>
    </source>
</evidence>
<dbReference type="AlphaFoldDB" id="A0A9W9P043"/>
<feature type="domain" description="PCI" evidence="8">
    <location>
        <begin position="248"/>
        <end position="416"/>
    </location>
</feature>
<dbReference type="PROSITE" id="PS50250">
    <property type="entry name" value="PCI"/>
    <property type="match status" value="1"/>
</dbReference>
<evidence type="ECO:0000256" key="4">
    <source>
        <dbReference type="ARBA" id="ARBA00014878"/>
    </source>
</evidence>
<dbReference type="PANTHER" id="PTHR10758">
    <property type="entry name" value="26S PROTEASOME NON-ATPASE REGULATORY SUBUNIT 3/COP9 SIGNALOSOME COMPLEX SUBUNIT 3"/>
    <property type="match status" value="1"/>
</dbReference>
<dbReference type="PANTHER" id="PTHR10758:SF1">
    <property type="entry name" value="COP9 SIGNALOSOME COMPLEX SUBUNIT 3"/>
    <property type="match status" value="1"/>
</dbReference>
<dbReference type="RefSeq" id="XP_058330773.1">
    <property type="nucleotide sequence ID" value="XM_058475033.1"/>
</dbReference>
<evidence type="ECO:0000313" key="9">
    <source>
        <dbReference type="EMBL" id="KAJ5232781.1"/>
    </source>
</evidence>
<accession>A0A9W9P043</accession>
<dbReference type="GO" id="GO:0008180">
    <property type="term" value="C:COP9 signalosome"/>
    <property type="evidence" value="ECO:0007669"/>
    <property type="project" value="UniProtKB-KW"/>
</dbReference>